<dbReference type="OrthoDB" id="1192411at2759"/>
<dbReference type="Proteomes" id="UP001165190">
    <property type="component" value="Unassembled WGS sequence"/>
</dbReference>
<keyword evidence="2" id="KW-1185">Reference proteome</keyword>
<reference evidence="1" key="1">
    <citation type="submission" date="2023-05" db="EMBL/GenBank/DDBJ databases">
        <title>Genome and transcriptome analyses reveal genes involved in the formation of fine ridges on petal epidermal cells in Hibiscus trionum.</title>
        <authorList>
            <person name="Koshimizu S."/>
            <person name="Masuda S."/>
            <person name="Ishii T."/>
            <person name="Shirasu K."/>
            <person name="Hoshino A."/>
            <person name="Arita M."/>
        </authorList>
    </citation>
    <scope>NUCLEOTIDE SEQUENCE</scope>
    <source>
        <strain evidence="1">Hamamatsu line</strain>
    </source>
</reference>
<dbReference type="AlphaFoldDB" id="A0A9W7J8X3"/>
<accession>A0A9W7J8X3</accession>
<dbReference type="EMBL" id="BSYR01000056">
    <property type="protein sequence ID" value="GMJ10190.1"/>
    <property type="molecule type" value="Genomic_DNA"/>
</dbReference>
<name>A0A9W7J8X3_HIBTR</name>
<sequence>MPVVWSDNTSAVAMSANPVFHSRSKHVELDVHFVREKIADPQVQINYVPAEHQAPDGLTKPLSKSYFQSFRQKMCVHNSDLVV</sequence>
<comment type="caution">
    <text evidence="1">The sequence shown here is derived from an EMBL/GenBank/DDBJ whole genome shotgun (WGS) entry which is preliminary data.</text>
</comment>
<evidence type="ECO:0000313" key="2">
    <source>
        <dbReference type="Proteomes" id="UP001165190"/>
    </source>
</evidence>
<proteinExistence type="predicted"/>
<protein>
    <submittedName>
        <fullName evidence="1">Uncharacterized protein</fullName>
    </submittedName>
</protein>
<organism evidence="1 2">
    <name type="scientific">Hibiscus trionum</name>
    <name type="common">Flower of an hour</name>
    <dbReference type="NCBI Taxonomy" id="183268"/>
    <lineage>
        <taxon>Eukaryota</taxon>
        <taxon>Viridiplantae</taxon>
        <taxon>Streptophyta</taxon>
        <taxon>Embryophyta</taxon>
        <taxon>Tracheophyta</taxon>
        <taxon>Spermatophyta</taxon>
        <taxon>Magnoliopsida</taxon>
        <taxon>eudicotyledons</taxon>
        <taxon>Gunneridae</taxon>
        <taxon>Pentapetalae</taxon>
        <taxon>rosids</taxon>
        <taxon>malvids</taxon>
        <taxon>Malvales</taxon>
        <taxon>Malvaceae</taxon>
        <taxon>Malvoideae</taxon>
        <taxon>Hibiscus</taxon>
    </lineage>
</organism>
<dbReference type="CDD" id="cd09272">
    <property type="entry name" value="RNase_HI_RT_Ty1"/>
    <property type="match status" value="1"/>
</dbReference>
<gene>
    <name evidence="1" type="ORF">HRI_004688200</name>
</gene>
<evidence type="ECO:0000313" key="1">
    <source>
        <dbReference type="EMBL" id="GMJ10190.1"/>
    </source>
</evidence>